<dbReference type="PRINTS" id="PR01705">
    <property type="entry name" value="TSP1REPEAT"/>
</dbReference>
<keyword evidence="6" id="KW-1185">Reference proteome</keyword>
<dbReference type="InterPro" id="IPR003598">
    <property type="entry name" value="Ig_sub2"/>
</dbReference>
<protein>
    <recommendedName>
        <fullName evidence="4">Ig-like domain-containing protein</fullName>
    </recommendedName>
</protein>
<dbReference type="SMART" id="SM00409">
    <property type="entry name" value="IG"/>
    <property type="match status" value="1"/>
</dbReference>
<evidence type="ECO:0000256" key="2">
    <source>
        <dbReference type="ARBA" id="ARBA00023157"/>
    </source>
</evidence>
<evidence type="ECO:0000313" key="6">
    <source>
        <dbReference type="Proteomes" id="UP001209878"/>
    </source>
</evidence>
<dbReference type="PANTHER" id="PTHR22906">
    <property type="entry name" value="PROPERDIN"/>
    <property type="match status" value="1"/>
</dbReference>
<dbReference type="FunFam" id="2.20.100.10:FF:000001">
    <property type="entry name" value="semaphorin-5A isoform X1"/>
    <property type="match status" value="1"/>
</dbReference>
<comment type="caution">
    <text evidence="5">The sequence shown here is derived from an EMBL/GenBank/DDBJ whole genome shotgun (WGS) entry which is preliminary data.</text>
</comment>
<dbReference type="PROSITE" id="PS50835">
    <property type="entry name" value="IG_LIKE"/>
    <property type="match status" value="1"/>
</dbReference>
<dbReference type="InterPro" id="IPR052065">
    <property type="entry name" value="Compl_asym_regulator"/>
</dbReference>
<dbReference type="InterPro" id="IPR003599">
    <property type="entry name" value="Ig_sub"/>
</dbReference>
<dbReference type="Pfam" id="PF13895">
    <property type="entry name" value="Ig_2"/>
    <property type="match status" value="1"/>
</dbReference>
<dbReference type="Pfam" id="PF00090">
    <property type="entry name" value="TSP_1"/>
    <property type="match status" value="1"/>
</dbReference>
<evidence type="ECO:0000313" key="5">
    <source>
        <dbReference type="EMBL" id="KAK2186948.1"/>
    </source>
</evidence>
<dbReference type="SUPFAM" id="SSF82895">
    <property type="entry name" value="TSP-1 type 1 repeat"/>
    <property type="match status" value="1"/>
</dbReference>
<dbReference type="InterPro" id="IPR036383">
    <property type="entry name" value="TSP1_rpt_sf"/>
</dbReference>
<feature type="compositionally biased region" description="Polar residues" evidence="3">
    <location>
        <begin position="900"/>
        <end position="911"/>
    </location>
</feature>
<dbReference type="SUPFAM" id="SSF48726">
    <property type="entry name" value="Immunoglobulin"/>
    <property type="match status" value="1"/>
</dbReference>
<dbReference type="Gene3D" id="2.20.100.10">
    <property type="entry name" value="Thrombospondin type-1 (TSP1) repeat"/>
    <property type="match status" value="1"/>
</dbReference>
<evidence type="ECO:0000256" key="3">
    <source>
        <dbReference type="SAM" id="MobiDB-lite"/>
    </source>
</evidence>
<dbReference type="EMBL" id="JAODUO010000183">
    <property type="protein sequence ID" value="KAK2186948.1"/>
    <property type="molecule type" value="Genomic_DNA"/>
</dbReference>
<name>A0AAD9UEW9_RIDPI</name>
<feature type="region of interest" description="Disordered" evidence="3">
    <location>
        <begin position="873"/>
        <end position="911"/>
    </location>
</feature>
<proteinExistence type="predicted"/>
<feature type="compositionally biased region" description="Polar residues" evidence="3">
    <location>
        <begin position="873"/>
        <end position="883"/>
    </location>
</feature>
<dbReference type="InterPro" id="IPR036179">
    <property type="entry name" value="Ig-like_dom_sf"/>
</dbReference>
<dbReference type="SMART" id="SM00408">
    <property type="entry name" value="IGc2"/>
    <property type="match status" value="1"/>
</dbReference>
<dbReference type="InterPro" id="IPR000884">
    <property type="entry name" value="TSP1_rpt"/>
</dbReference>
<reference evidence="5" key="1">
    <citation type="journal article" date="2023" name="Mol. Biol. Evol.">
        <title>Third-Generation Sequencing Reveals the Adaptive Role of the Epigenome in Three Deep-Sea Polychaetes.</title>
        <authorList>
            <person name="Perez M."/>
            <person name="Aroh O."/>
            <person name="Sun Y."/>
            <person name="Lan Y."/>
            <person name="Juniper S.K."/>
            <person name="Young C.R."/>
            <person name="Angers B."/>
            <person name="Qian P.Y."/>
        </authorList>
    </citation>
    <scope>NUCLEOTIDE SEQUENCE</scope>
    <source>
        <strain evidence="5">R07B-5</strain>
    </source>
</reference>
<dbReference type="InterPro" id="IPR013783">
    <property type="entry name" value="Ig-like_fold"/>
</dbReference>
<keyword evidence="1" id="KW-0677">Repeat</keyword>
<organism evidence="5 6">
    <name type="scientific">Ridgeia piscesae</name>
    <name type="common">Tubeworm</name>
    <dbReference type="NCBI Taxonomy" id="27915"/>
    <lineage>
        <taxon>Eukaryota</taxon>
        <taxon>Metazoa</taxon>
        <taxon>Spiralia</taxon>
        <taxon>Lophotrochozoa</taxon>
        <taxon>Annelida</taxon>
        <taxon>Polychaeta</taxon>
        <taxon>Sedentaria</taxon>
        <taxon>Canalipalpata</taxon>
        <taxon>Sabellida</taxon>
        <taxon>Siboglinidae</taxon>
        <taxon>Ridgeia</taxon>
    </lineage>
</organism>
<evidence type="ECO:0000256" key="1">
    <source>
        <dbReference type="ARBA" id="ARBA00022737"/>
    </source>
</evidence>
<dbReference type="Proteomes" id="UP001209878">
    <property type="component" value="Unassembled WGS sequence"/>
</dbReference>
<accession>A0AAD9UEW9</accession>
<feature type="domain" description="Ig-like" evidence="4">
    <location>
        <begin position="80"/>
        <end position="156"/>
    </location>
</feature>
<evidence type="ECO:0000259" key="4">
    <source>
        <dbReference type="PROSITE" id="PS50835"/>
    </source>
</evidence>
<dbReference type="Gene3D" id="2.60.40.10">
    <property type="entry name" value="Immunoglobulins"/>
    <property type="match status" value="1"/>
</dbReference>
<dbReference type="SMART" id="SM00209">
    <property type="entry name" value="TSP1"/>
    <property type="match status" value="1"/>
</dbReference>
<keyword evidence="2" id="KW-1015">Disulfide bond</keyword>
<dbReference type="Pfam" id="PF23708">
    <property type="entry name" value="CILP_5th"/>
    <property type="match status" value="1"/>
</dbReference>
<dbReference type="InterPro" id="IPR056255">
    <property type="entry name" value="CILP-1/2_dom"/>
</dbReference>
<dbReference type="PROSITE" id="PS50092">
    <property type="entry name" value="TSP1"/>
    <property type="match status" value="1"/>
</dbReference>
<gene>
    <name evidence="5" type="ORF">NP493_184g03017</name>
</gene>
<dbReference type="AlphaFoldDB" id="A0AAD9UEW9"/>
<dbReference type="InterPro" id="IPR007110">
    <property type="entry name" value="Ig-like_dom"/>
</dbReference>
<sequence>MMSTESSWTGPTTATPNELVIDGEWSAWDPWSECSKTCGNGTKSRTRNCNDPEPLNGGSNCSGKWVDTVDCAVWSCPGLPIFKTEPDDTTVFVGGEVKFRCQASTVPARFKITYDWLKDGKITGVTGKELKIQSATLNDSGFYQCRATSPAGKTMSRKAQLKVVEGKGKNDTCDTTPSSSIESFPPGCYVTSNGSNVTTFDVGKCVSEPCVLRDNQTRGRCCVPVATEVVVVMCTGSDPYNVTKVVSCGCGECEDDGEVAVTGYVGIRDVTSGNATALVPVNATLFVSGNAIDENDTQTFGNGHFSFSATPKADKIVVRFYQDDNADFLPQVIIIDVPRGVSTISRQVVLQAKPDPVSLDASVGGAVKMSSAKGSPSVEIPPGAIVDANGDTYNGSVNVYATFADPRVLDSISDAPGEFSFNNEEGESQELQTNGVIGMFLETDDGRPLQLSGKTTLSVDSDALGIKQTEDGQPDSFAWTFDADTATWRQIAALKYADGGDRKKRAAVTVRVAQVTVTIPFPLPYINLDKPVWKRIRCTVIIQVYADIQFTQPLGDVSLQVITMTPSGVVITYARGYVNHDGRACMTILCGYKHVIVLKPLLGEVIPHETHHLPAGLSYRNVGETVTFTSPRVEDITDDKGPLIRNSNWRRWRICWHGNTSQFHFKFAVPVISWPGVLNPVELAPSNRLSWYQYPGNRYGDSRGDVYGTYVTGVRPVTYHWLPNAKYETIACVQVKCPGDVVDGSDVTPDVATEVELKIRRQNATCKFRYHDIANKHCCGRDRLYNVTDTSDYGLRMLITPPRKRCPWATGPGYFEASGTYQSAYRKVLRQCLRQWFQPVGLFDCTGDSPDVARGWWNTDRYRKYIYDQNCGSPDVGNSTADPDTTPDYENYDGSADGDGTSTQTTTEPLE</sequence>